<evidence type="ECO:0000256" key="6">
    <source>
        <dbReference type="ARBA" id="ARBA00038076"/>
    </source>
</evidence>
<keyword evidence="5 7" id="KW-0472">Membrane</keyword>
<evidence type="ECO:0000256" key="3">
    <source>
        <dbReference type="ARBA" id="ARBA00022692"/>
    </source>
</evidence>
<name>A0A2T4PZW7_STAWA</name>
<comment type="caution">
    <text evidence="10">The sequence shown here is derived from an EMBL/GenBank/DDBJ whole genome shotgun (WGS) entry which is preliminary data.</text>
</comment>
<sequence length="400" mass="42675">MNNFSNILSVAFRSILKNKRRNIFTMIGIIIGIAAVITIMALGNGFKKTTTEQFDDAGAGKNQASISYMTQDMSAPKNNPFKQEDISVVEQVKGVKSAKIKESEDSTYSAKVTNTHGSGEISLKKASHVSGVDEGHGFTKDDNDTQEKVVVIDSKVAKKVFHNAKAAVGKSIYINGEGFKVVGVGDASGQDANGMPLESVVQMPTKTADHYMSNLSQGTPQLLVTVNDGENKKDVGKKVEKELNKKGTGVSDGQYSFADNEEMMKGIGKVLDMITYFVAAVAGISLFIAGIGVMNVMYISVTERTEEIAIRRAFGAKGRDIEIQFLVESVVLCLLGGIIGLILGIIIATLVDLATPDMVKSSVSLGSVILAVGVSTLIGIVFGWIPARAASKKELIDIIK</sequence>
<dbReference type="PANTHER" id="PTHR30572:SF4">
    <property type="entry name" value="ABC TRANSPORTER PERMEASE YTRF"/>
    <property type="match status" value="1"/>
</dbReference>
<dbReference type="GO" id="GO:0022857">
    <property type="term" value="F:transmembrane transporter activity"/>
    <property type="evidence" value="ECO:0007669"/>
    <property type="project" value="TreeGrafter"/>
</dbReference>
<dbReference type="STRING" id="1194526.A284_11705"/>
<dbReference type="Proteomes" id="UP000240717">
    <property type="component" value="Unassembled WGS sequence"/>
</dbReference>
<evidence type="ECO:0000313" key="10">
    <source>
        <dbReference type="EMBL" id="PTI50824.1"/>
    </source>
</evidence>
<feature type="domain" description="MacB-like periplasmic core" evidence="9">
    <location>
        <begin position="24"/>
        <end position="241"/>
    </location>
</feature>
<dbReference type="AlphaFoldDB" id="A0A2T4PZW7"/>
<evidence type="ECO:0000256" key="1">
    <source>
        <dbReference type="ARBA" id="ARBA00004651"/>
    </source>
</evidence>
<dbReference type="Pfam" id="PF12704">
    <property type="entry name" value="MacB_PCD"/>
    <property type="match status" value="1"/>
</dbReference>
<dbReference type="PANTHER" id="PTHR30572">
    <property type="entry name" value="MEMBRANE COMPONENT OF TRANSPORTER-RELATED"/>
    <property type="match status" value="1"/>
</dbReference>
<feature type="transmembrane region" description="Helical" evidence="7">
    <location>
        <begin position="273"/>
        <end position="302"/>
    </location>
</feature>
<evidence type="ECO:0000256" key="2">
    <source>
        <dbReference type="ARBA" id="ARBA00022475"/>
    </source>
</evidence>
<keyword evidence="4 7" id="KW-1133">Transmembrane helix</keyword>
<organism evidence="10 11">
    <name type="scientific">Staphylococcus warneri</name>
    <dbReference type="NCBI Taxonomy" id="1292"/>
    <lineage>
        <taxon>Bacteria</taxon>
        <taxon>Bacillati</taxon>
        <taxon>Bacillota</taxon>
        <taxon>Bacilli</taxon>
        <taxon>Bacillales</taxon>
        <taxon>Staphylococcaceae</taxon>
        <taxon>Staphylococcus</taxon>
    </lineage>
</organism>
<dbReference type="RefSeq" id="WP_107532854.1">
    <property type="nucleotide sequence ID" value="NZ_PZEV01000021.1"/>
</dbReference>
<comment type="similarity">
    <text evidence="6">Belongs to the ABC-4 integral membrane protein family.</text>
</comment>
<keyword evidence="3 7" id="KW-0812">Transmembrane</keyword>
<evidence type="ECO:0000259" key="8">
    <source>
        <dbReference type="Pfam" id="PF02687"/>
    </source>
</evidence>
<dbReference type="Pfam" id="PF02687">
    <property type="entry name" value="FtsX"/>
    <property type="match status" value="1"/>
</dbReference>
<feature type="domain" description="ABC3 transporter permease C-terminal" evidence="8">
    <location>
        <begin position="280"/>
        <end position="394"/>
    </location>
</feature>
<dbReference type="InterPro" id="IPR050250">
    <property type="entry name" value="Macrolide_Exporter_MacB"/>
</dbReference>
<evidence type="ECO:0000256" key="4">
    <source>
        <dbReference type="ARBA" id="ARBA00022989"/>
    </source>
</evidence>
<feature type="transmembrane region" description="Helical" evidence="7">
    <location>
        <begin position="23"/>
        <end position="43"/>
    </location>
</feature>
<evidence type="ECO:0000313" key="11">
    <source>
        <dbReference type="Proteomes" id="UP000240717"/>
    </source>
</evidence>
<dbReference type="EMBL" id="PZEV01000021">
    <property type="protein sequence ID" value="PTI50824.1"/>
    <property type="molecule type" value="Genomic_DNA"/>
</dbReference>
<evidence type="ECO:0000256" key="7">
    <source>
        <dbReference type="SAM" id="Phobius"/>
    </source>
</evidence>
<feature type="transmembrane region" description="Helical" evidence="7">
    <location>
        <begin position="323"/>
        <end position="351"/>
    </location>
</feature>
<gene>
    <name evidence="10" type="ORF">BU085_07300</name>
</gene>
<dbReference type="InterPro" id="IPR025857">
    <property type="entry name" value="MacB_PCD"/>
</dbReference>
<accession>A0A2T4PZW7</accession>
<reference evidence="10 11" key="1">
    <citation type="journal article" date="2016" name="Front. Microbiol.">
        <title>Comprehensive Phylogenetic Analysis of Bovine Non-aureus Staphylococci Species Based on Whole-Genome Sequencing.</title>
        <authorList>
            <person name="Naushad S."/>
            <person name="Barkema H.W."/>
            <person name="Luby C."/>
            <person name="Condas L.A."/>
            <person name="Nobrega D.B."/>
            <person name="Carson D.A."/>
            <person name="De Buck J."/>
        </authorList>
    </citation>
    <scope>NUCLEOTIDE SEQUENCE [LARGE SCALE GENOMIC DNA]</scope>
    <source>
        <strain evidence="10 11">SNUC 2993</strain>
    </source>
</reference>
<protein>
    <submittedName>
        <fullName evidence="10">ABC transporter permease</fullName>
    </submittedName>
</protein>
<proteinExistence type="inferred from homology"/>
<keyword evidence="2" id="KW-1003">Cell membrane</keyword>
<evidence type="ECO:0000259" key="9">
    <source>
        <dbReference type="Pfam" id="PF12704"/>
    </source>
</evidence>
<evidence type="ECO:0000256" key="5">
    <source>
        <dbReference type="ARBA" id="ARBA00023136"/>
    </source>
</evidence>
<feature type="transmembrane region" description="Helical" evidence="7">
    <location>
        <begin position="363"/>
        <end position="385"/>
    </location>
</feature>
<dbReference type="InterPro" id="IPR003838">
    <property type="entry name" value="ABC3_permease_C"/>
</dbReference>
<dbReference type="GO" id="GO:0005886">
    <property type="term" value="C:plasma membrane"/>
    <property type="evidence" value="ECO:0007669"/>
    <property type="project" value="UniProtKB-SubCell"/>
</dbReference>
<comment type="subcellular location">
    <subcellularLocation>
        <location evidence="1">Cell membrane</location>
        <topology evidence="1">Multi-pass membrane protein</topology>
    </subcellularLocation>
</comment>